<reference evidence="4" key="1">
    <citation type="journal article" date="2019" name="Int. J. Syst. Evol. Microbiol.">
        <title>The Global Catalogue of Microorganisms (GCM) 10K type strain sequencing project: providing services to taxonomists for standard genome sequencing and annotation.</title>
        <authorList>
            <consortium name="The Broad Institute Genomics Platform"/>
            <consortium name="The Broad Institute Genome Sequencing Center for Infectious Disease"/>
            <person name="Wu L."/>
            <person name="Ma J."/>
        </authorList>
    </citation>
    <scope>NUCLEOTIDE SEQUENCE [LARGE SCALE GENOMIC DNA]</scope>
    <source>
        <strain evidence="4">JCM 9373</strain>
    </source>
</reference>
<evidence type="ECO:0000313" key="3">
    <source>
        <dbReference type="EMBL" id="GAA3115029.1"/>
    </source>
</evidence>
<name>A0ABP6MKE2_9ACTN</name>
<dbReference type="EMBL" id="BAAAUT010000002">
    <property type="protein sequence ID" value="GAA3115029.1"/>
    <property type="molecule type" value="Genomic_DNA"/>
</dbReference>
<evidence type="ECO:0000313" key="4">
    <source>
        <dbReference type="Proteomes" id="UP001500320"/>
    </source>
</evidence>
<dbReference type="InterPro" id="IPR027417">
    <property type="entry name" value="P-loop_NTPase"/>
</dbReference>
<dbReference type="Pfam" id="PF13541">
    <property type="entry name" value="ChlI"/>
    <property type="match status" value="1"/>
</dbReference>
<dbReference type="SMART" id="SM00382">
    <property type="entry name" value="AAA"/>
    <property type="match status" value="1"/>
</dbReference>
<feature type="region of interest" description="Disordered" evidence="1">
    <location>
        <begin position="203"/>
        <end position="278"/>
    </location>
</feature>
<dbReference type="SUPFAM" id="SSF54211">
    <property type="entry name" value="Ribosomal protein S5 domain 2-like"/>
    <property type="match status" value="1"/>
</dbReference>
<dbReference type="InterPro" id="IPR020568">
    <property type="entry name" value="Ribosomal_Su5_D2-typ_SF"/>
</dbReference>
<keyword evidence="4" id="KW-1185">Reference proteome</keyword>
<dbReference type="Gene3D" id="3.30.230.10">
    <property type="match status" value="1"/>
</dbReference>
<gene>
    <name evidence="3" type="ORF">GCM10010466_02590</name>
</gene>
<dbReference type="InterPro" id="IPR025158">
    <property type="entry name" value="Mg_chelat-rel_C"/>
</dbReference>
<dbReference type="Pfam" id="PF13335">
    <property type="entry name" value="Mg_chelatase_C"/>
    <property type="match status" value="1"/>
</dbReference>
<dbReference type="SUPFAM" id="SSF52540">
    <property type="entry name" value="P-loop containing nucleoside triphosphate hydrolases"/>
    <property type="match status" value="1"/>
</dbReference>
<organism evidence="3 4">
    <name type="scientific">Planomonospora alba</name>
    <dbReference type="NCBI Taxonomy" id="161354"/>
    <lineage>
        <taxon>Bacteria</taxon>
        <taxon>Bacillati</taxon>
        <taxon>Actinomycetota</taxon>
        <taxon>Actinomycetes</taxon>
        <taxon>Streptosporangiales</taxon>
        <taxon>Streptosporangiaceae</taxon>
        <taxon>Planomonospora</taxon>
    </lineage>
</organism>
<feature type="compositionally biased region" description="Low complexity" evidence="1">
    <location>
        <begin position="214"/>
        <end position="249"/>
    </location>
</feature>
<accession>A0ABP6MKE2</accession>
<feature type="compositionally biased region" description="Gly residues" evidence="1">
    <location>
        <begin position="250"/>
        <end position="272"/>
    </location>
</feature>
<dbReference type="InterPro" id="IPR014721">
    <property type="entry name" value="Ribsml_uS5_D2-typ_fold_subgr"/>
</dbReference>
<proteinExistence type="predicted"/>
<feature type="domain" description="AAA+ ATPase" evidence="2">
    <location>
        <begin position="294"/>
        <end position="478"/>
    </location>
</feature>
<dbReference type="Proteomes" id="UP001500320">
    <property type="component" value="Unassembled WGS sequence"/>
</dbReference>
<sequence length="590" mass="60569">MDPLLRAATARDLRDRGCAPGPGRARAGVVRVTVARTRCVCLVGVTGHVVDVEADVGSGVAGTHLIGMLDTALSEARDRVRSAVVNSRHAWPDARITISLFPASLPKRGSMFDLAIAVALLAAAGAVPRDRVAALFFLGELGLDGSIRSVRGVLPAVLAAAGAGARTVVVPAGNAAEAGLVREMTVIPASTLGDLVGWLRGDGPARPLPSPSRGTPDAGTPAAGALASATPGSAWPASGGPGSGACRSGPDGGAAGPGGPGAPGAPGSGGAGPDLSDVAGQPFARRALEICAAGGHNLWMLGPPGTGKTMLAERLPTLLPPLEHDQALEVTAIHSVAGRLPADRPLLTRPPFVAPHHTATIAAVVGGGSGAIRPGAASLAHGGVLFLDEAPEFSMNVLDALRQPLESGKVTVSRAMGEVTFPARFALVLAANPCPCAQPSRPEDPCRCSPGARRRYLSRLSGPLLDRVDVKVTLLRATRRELLADRRFAEPSRTVAERVLLARERAAKRFAGTPWRCNAEVPTGALHTDYRLPAAAMAPLLGCLDNGVLSARGLDRVLRVAWTIADLKGRDRPGVEETRAALGLWLGEER</sequence>
<dbReference type="Gene3D" id="3.40.50.300">
    <property type="entry name" value="P-loop containing nucleotide triphosphate hydrolases"/>
    <property type="match status" value="1"/>
</dbReference>
<evidence type="ECO:0000259" key="2">
    <source>
        <dbReference type="SMART" id="SM00382"/>
    </source>
</evidence>
<dbReference type="PANTHER" id="PTHR32039:SF7">
    <property type="entry name" value="COMPETENCE PROTEIN COMM"/>
    <property type="match status" value="1"/>
</dbReference>
<comment type="caution">
    <text evidence="3">The sequence shown here is derived from an EMBL/GenBank/DDBJ whole genome shotgun (WGS) entry which is preliminary data.</text>
</comment>
<protein>
    <submittedName>
        <fullName evidence="3">YifB family Mg chelatase-like AAA ATPase</fullName>
    </submittedName>
</protein>
<dbReference type="InterPro" id="IPR045006">
    <property type="entry name" value="CHLI-like"/>
</dbReference>
<dbReference type="PANTHER" id="PTHR32039">
    <property type="entry name" value="MAGNESIUM-CHELATASE SUBUNIT CHLI"/>
    <property type="match status" value="1"/>
</dbReference>
<dbReference type="InterPro" id="IPR003593">
    <property type="entry name" value="AAA+_ATPase"/>
</dbReference>
<dbReference type="Pfam" id="PF01078">
    <property type="entry name" value="Mg_chelatase"/>
    <property type="match status" value="1"/>
</dbReference>
<dbReference type="InterPro" id="IPR000523">
    <property type="entry name" value="Mg_chelatse_chII-like_cat_dom"/>
</dbReference>
<evidence type="ECO:0000256" key="1">
    <source>
        <dbReference type="SAM" id="MobiDB-lite"/>
    </source>
</evidence>